<dbReference type="GO" id="GO:0140359">
    <property type="term" value="F:ABC-type transporter activity"/>
    <property type="evidence" value="ECO:0007669"/>
    <property type="project" value="InterPro"/>
</dbReference>
<keyword evidence="7 9" id="KW-0472">Membrane</keyword>
<dbReference type="Pfam" id="PF00664">
    <property type="entry name" value="ABC_membrane"/>
    <property type="match status" value="2"/>
</dbReference>
<evidence type="ECO:0000256" key="5">
    <source>
        <dbReference type="ARBA" id="ARBA00022840"/>
    </source>
</evidence>
<dbReference type="Pfam" id="PF00005">
    <property type="entry name" value="ABC_tran"/>
    <property type="match status" value="2"/>
</dbReference>
<sequence length="1342" mass="147321">MISALKVILLIFESRTKRTYLRDPYKDLPVEQTVSDLNRAFLVWVTDLIKFGNSTLLTNDDLPELDEKLSSRGVRLRMEDIWAQTARPEVSEGGKVLLWALLKSFRGSLFLNAIPRFMIIAFKFAQPVLVNSTIQYVTQASKEAGEDDATGYYLILTTSVIYIGSAVSICIYDQLHNRIRVQIRGSIIGLVHARCLTMRDGIYDDAAAVTHMSSDADNIELLPWQVQELWAQMMEVLIGMLMLWNELGWWSLTPLVIVAVFSRIAKWIGGRISKSMVEWQQAKQERIALTNSVIDSVKNIKVMGMTDMIMVRVQGSRVFDIAKGIVFRRVVVHMNMAGKIHCMAVGILVPVVTIIFYAVDAHVRGTGSLDTTKAFTAVAIITLVTLPANQLLVQFPQLMSIYGCATRVQNYLLEPARDDTRVLIKSPSSSSIVHGNGYSDQNGQIDKTDTDDSLAVIVDSLVLRPAAKADICLENLSVKLKAGSFNIICGAVGSGKTTFARAILGDVAPDSGSIAVSTKRIGYCAQKPWLTNASIKAMVCGPSSEECDEQWYRTVIHACGLDEDIEQLTGGDLESMGSRGTMLSGGQRQRVALARAVYSRPEIVILDDVLSALDAKTEAHVAENLLGPKGIFKQRGTTVILITHATQHLPLADLIVVLADSKIEEQGTWADLQTSTGHISKLQVKVADQQSARNTGNENPSTMPGTSSPPITDKLDLSRQTGDLSVYSYYFNTIGAPLMIIFLFCCSAYGATFAITPLILRAWTEGGDASMWFYTGIYGLNAALAFASTVCVIWVTLILIGPKAGLELHHRQLKIIMRAPLSYFAITDTGTIVNRFSADLQYIDMALPFNMLLTAFQVFRLLAQLILLFITQALIAIGAPFLFLVLYIIQRVYLRSSRQIRFLDIEMRAEVLSNFLETLEGMSHIRALGWELRAIDQNIKALDISQRPNYIMHTIQQWLGVILQLLVAGLAVLVVGLAVAFRSSTTGGQMGIALNVILGFSSTLVRLLEGWTHLETTLGAVARIKSLEESLIPEDLQGENLEASPEWPEKGAMEFENVIASYNPETIALKGISAKISPGQKVGICGRTGSGKSTLLLSILRLVELDSGKITIDGVDIATLPRQKVRESLIAIPQDTFILNDSIRLNIDPSGTVSDLEIIEALEKVQLWKIIKSRGKSGRASNTDTATPSGIATPANEAAANDVVDKSKDADPLDFPLKDSPLSHGQFQVFGLARALLLKDRSRILILDEATSNVDAKTDELIQLIIREEFSKHTILTIAHRLDTIRDADMILVMDKGKIVESGSPKELLAVKVEDEGPGGSGVEEGVSSDKAWFKEMWDNVH</sequence>
<feature type="domain" description="ABC transmembrane type-1" evidence="11">
    <location>
        <begin position="117"/>
        <end position="400"/>
    </location>
</feature>
<dbReference type="GO" id="GO:0005524">
    <property type="term" value="F:ATP binding"/>
    <property type="evidence" value="ECO:0007669"/>
    <property type="project" value="UniProtKB-KW"/>
</dbReference>
<feature type="transmembrane region" description="Helical" evidence="9">
    <location>
        <begin position="338"/>
        <end position="359"/>
    </location>
</feature>
<feature type="transmembrane region" description="Helical" evidence="9">
    <location>
        <begin position="858"/>
        <end position="889"/>
    </location>
</feature>
<keyword evidence="2" id="KW-0813">Transport</keyword>
<dbReference type="PROSITE" id="PS50893">
    <property type="entry name" value="ABC_TRANSPORTER_2"/>
    <property type="match status" value="2"/>
</dbReference>
<dbReference type="SUPFAM" id="SSF52540">
    <property type="entry name" value="P-loop containing nucleoside triphosphate hydrolases"/>
    <property type="match status" value="2"/>
</dbReference>
<dbReference type="InterPro" id="IPR036640">
    <property type="entry name" value="ABC1_TM_sf"/>
</dbReference>
<accession>A0A9P7Z8R9</accession>
<dbReference type="CDD" id="cd03250">
    <property type="entry name" value="ABCC_MRP_domain1"/>
    <property type="match status" value="1"/>
</dbReference>
<dbReference type="SMART" id="SM00382">
    <property type="entry name" value="AAA"/>
    <property type="match status" value="2"/>
</dbReference>
<feature type="compositionally biased region" description="Polar residues" evidence="8">
    <location>
        <begin position="690"/>
        <end position="710"/>
    </location>
</feature>
<feature type="transmembrane region" description="Helical" evidence="9">
    <location>
        <begin position="109"/>
        <end position="130"/>
    </location>
</feature>
<evidence type="ECO:0000256" key="9">
    <source>
        <dbReference type="SAM" id="Phobius"/>
    </source>
</evidence>
<dbReference type="PROSITE" id="PS00211">
    <property type="entry name" value="ABC_TRANSPORTER_1"/>
    <property type="match status" value="2"/>
</dbReference>
<evidence type="ECO:0000256" key="2">
    <source>
        <dbReference type="ARBA" id="ARBA00022448"/>
    </source>
</evidence>
<feature type="transmembrane region" description="Helical" evidence="9">
    <location>
        <begin position="958"/>
        <end position="981"/>
    </location>
</feature>
<evidence type="ECO:0000256" key="8">
    <source>
        <dbReference type="SAM" id="MobiDB-lite"/>
    </source>
</evidence>
<dbReference type="InterPro" id="IPR050173">
    <property type="entry name" value="ABC_transporter_C-like"/>
</dbReference>
<dbReference type="CDD" id="cd03244">
    <property type="entry name" value="ABCC_MRP_domain2"/>
    <property type="match status" value="1"/>
</dbReference>
<gene>
    <name evidence="12" type="ORF">BJ878DRAFT_539104</name>
</gene>
<feature type="transmembrane region" description="Helical" evidence="9">
    <location>
        <begin position="738"/>
        <end position="760"/>
    </location>
</feature>
<keyword evidence="6 9" id="KW-1133">Transmembrane helix</keyword>
<feature type="transmembrane region" description="Helical" evidence="9">
    <location>
        <begin position="374"/>
        <end position="393"/>
    </location>
</feature>
<dbReference type="PROSITE" id="PS50929">
    <property type="entry name" value="ABC_TM1F"/>
    <property type="match status" value="2"/>
</dbReference>
<dbReference type="InterPro" id="IPR003593">
    <property type="entry name" value="AAA+_ATPase"/>
</dbReference>
<feature type="domain" description="ABC transporter" evidence="10">
    <location>
        <begin position="456"/>
        <end position="685"/>
    </location>
</feature>
<comment type="caution">
    <text evidence="12">The sequence shown here is derived from an EMBL/GenBank/DDBJ whole genome shotgun (WGS) entry which is preliminary data.</text>
</comment>
<dbReference type="OrthoDB" id="6500128at2759"/>
<dbReference type="CDD" id="cd18580">
    <property type="entry name" value="ABC_6TM_ABCC_D2"/>
    <property type="match status" value="1"/>
</dbReference>
<evidence type="ECO:0000313" key="12">
    <source>
        <dbReference type="EMBL" id="KAG9247609.1"/>
    </source>
</evidence>
<feature type="transmembrane region" description="Helical" evidence="9">
    <location>
        <begin position="150"/>
        <end position="172"/>
    </location>
</feature>
<dbReference type="GO" id="GO:0016020">
    <property type="term" value="C:membrane"/>
    <property type="evidence" value="ECO:0007669"/>
    <property type="project" value="UniProtKB-SubCell"/>
</dbReference>
<protein>
    <submittedName>
        <fullName evidence="12">Multidrug resistance protein</fullName>
    </submittedName>
</protein>
<dbReference type="InterPro" id="IPR027417">
    <property type="entry name" value="P-loop_NTPase"/>
</dbReference>
<dbReference type="FunFam" id="1.20.1560.10:FF:000066">
    <property type="entry name" value="ABC multidrug transporter (Eurofung)"/>
    <property type="match status" value="1"/>
</dbReference>
<keyword evidence="3 9" id="KW-0812">Transmembrane</keyword>
<dbReference type="Gene3D" id="1.20.1560.10">
    <property type="entry name" value="ABC transporter type 1, transmembrane domain"/>
    <property type="match status" value="2"/>
</dbReference>
<evidence type="ECO:0000313" key="13">
    <source>
        <dbReference type="Proteomes" id="UP000887226"/>
    </source>
</evidence>
<dbReference type="InterPro" id="IPR017871">
    <property type="entry name" value="ABC_transporter-like_CS"/>
</dbReference>
<dbReference type="EMBL" id="MU253767">
    <property type="protein sequence ID" value="KAG9247609.1"/>
    <property type="molecule type" value="Genomic_DNA"/>
</dbReference>
<dbReference type="InterPro" id="IPR003439">
    <property type="entry name" value="ABC_transporter-like_ATP-bd"/>
</dbReference>
<dbReference type="PANTHER" id="PTHR24223:SF345">
    <property type="entry name" value="ABC MULTIDRUG TRANSPORTER (EUROFUNG)"/>
    <property type="match status" value="1"/>
</dbReference>
<evidence type="ECO:0000259" key="11">
    <source>
        <dbReference type="PROSITE" id="PS50929"/>
    </source>
</evidence>
<dbReference type="GO" id="GO:0016887">
    <property type="term" value="F:ATP hydrolysis activity"/>
    <property type="evidence" value="ECO:0007669"/>
    <property type="project" value="InterPro"/>
</dbReference>
<comment type="subcellular location">
    <subcellularLocation>
        <location evidence="1">Membrane</location>
        <topology evidence="1">Multi-pass membrane protein</topology>
    </subcellularLocation>
</comment>
<dbReference type="SUPFAM" id="SSF90123">
    <property type="entry name" value="ABC transporter transmembrane region"/>
    <property type="match status" value="2"/>
</dbReference>
<feature type="transmembrane region" description="Helical" evidence="9">
    <location>
        <begin position="772"/>
        <end position="800"/>
    </location>
</feature>
<evidence type="ECO:0000256" key="1">
    <source>
        <dbReference type="ARBA" id="ARBA00004141"/>
    </source>
</evidence>
<proteinExistence type="predicted"/>
<keyword evidence="13" id="KW-1185">Reference proteome</keyword>
<evidence type="ECO:0000256" key="4">
    <source>
        <dbReference type="ARBA" id="ARBA00022741"/>
    </source>
</evidence>
<dbReference type="InterPro" id="IPR044726">
    <property type="entry name" value="ABCC_6TM_D2"/>
</dbReference>
<evidence type="ECO:0000256" key="6">
    <source>
        <dbReference type="ARBA" id="ARBA00022989"/>
    </source>
</evidence>
<evidence type="ECO:0000259" key="10">
    <source>
        <dbReference type="PROSITE" id="PS50893"/>
    </source>
</evidence>
<feature type="transmembrane region" description="Helical" evidence="9">
    <location>
        <begin position="821"/>
        <end position="838"/>
    </location>
</feature>
<evidence type="ECO:0000256" key="3">
    <source>
        <dbReference type="ARBA" id="ARBA00022692"/>
    </source>
</evidence>
<dbReference type="InterPro" id="IPR011527">
    <property type="entry name" value="ABC1_TM_dom"/>
</dbReference>
<keyword evidence="4" id="KW-0547">Nucleotide-binding</keyword>
<evidence type="ECO:0000256" key="7">
    <source>
        <dbReference type="ARBA" id="ARBA00023136"/>
    </source>
</evidence>
<name>A0A9P7Z8R9_9HELO</name>
<dbReference type="Proteomes" id="UP000887226">
    <property type="component" value="Unassembled WGS sequence"/>
</dbReference>
<dbReference type="Gene3D" id="3.40.50.300">
    <property type="entry name" value="P-loop containing nucleotide triphosphate hydrolases"/>
    <property type="match status" value="2"/>
</dbReference>
<keyword evidence="5" id="KW-0067">ATP-binding</keyword>
<organism evidence="12 13">
    <name type="scientific">Calycina marina</name>
    <dbReference type="NCBI Taxonomy" id="1763456"/>
    <lineage>
        <taxon>Eukaryota</taxon>
        <taxon>Fungi</taxon>
        <taxon>Dikarya</taxon>
        <taxon>Ascomycota</taxon>
        <taxon>Pezizomycotina</taxon>
        <taxon>Leotiomycetes</taxon>
        <taxon>Helotiales</taxon>
        <taxon>Pezizellaceae</taxon>
        <taxon>Calycina</taxon>
    </lineage>
</organism>
<feature type="domain" description="ABC transporter" evidence="10">
    <location>
        <begin position="1053"/>
        <end position="1321"/>
    </location>
</feature>
<feature type="region of interest" description="Disordered" evidence="8">
    <location>
        <begin position="690"/>
        <end position="714"/>
    </location>
</feature>
<dbReference type="PANTHER" id="PTHR24223">
    <property type="entry name" value="ATP-BINDING CASSETTE SUB-FAMILY C"/>
    <property type="match status" value="1"/>
</dbReference>
<feature type="domain" description="ABC transmembrane type-1" evidence="11">
    <location>
        <begin position="740"/>
        <end position="1016"/>
    </location>
</feature>
<reference evidence="12" key="1">
    <citation type="journal article" date="2021" name="IMA Fungus">
        <title>Genomic characterization of three marine fungi, including Emericellopsis atlantica sp. nov. with signatures of a generalist lifestyle and marine biomass degradation.</title>
        <authorList>
            <person name="Hagestad O.C."/>
            <person name="Hou L."/>
            <person name="Andersen J.H."/>
            <person name="Hansen E.H."/>
            <person name="Altermark B."/>
            <person name="Li C."/>
            <person name="Kuhnert E."/>
            <person name="Cox R.J."/>
            <person name="Crous P.W."/>
            <person name="Spatafora J.W."/>
            <person name="Lail K."/>
            <person name="Amirebrahimi M."/>
            <person name="Lipzen A."/>
            <person name="Pangilinan J."/>
            <person name="Andreopoulos W."/>
            <person name="Hayes R.D."/>
            <person name="Ng V."/>
            <person name="Grigoriev I.V."/>
            <person name="Jackson S.A."/>
            <person name="Sutton T.D.S."/>
            <person name="Dobson A.D.W."/>
            <person name="Rama T."/>
        </authorList>
    </citation>
    <scope>NUCLEOTIDE SEQUENCE</scope>
    <source>
        <strain evidence="12">TRa3180A</strain>
    </source>
</reference>